<evidence type="ECO:0000256" key="1">
    <source>
        <dbReference type="SAM" id="MobiDB-lite"/>
    </source>
</evidence>
<dbReference type="EMBL" id="FR845719">
    <property type="protein sequence ID" value="CCA60737.1"/>
    <property type="molecule type" value="Genomic_DNA"/>
</dbReference>
<evidence type="ECO:0000313" key="3">
    <source>
        <dbReference type="Proteomes" id="UP000006854"/>
    </source>
</evidence>
<feature type="compositionally biased region" description="Polar residues" evidence="1">
    <location>
        <begin position="95"/>
        <end position="107"/>
    </location>
</feature>
<accession>F2R338</accession>
<gene>
    <name evidence="2" type="ordered locus">SVEN_7451</name>
</gene>
<evidence type="ECO:0000313" key="2">
    <source>
        <dbReference type="EMBL" id="CCA60737.1"/>
    </source>
</evidence>
<dbReference type="KEGG" id="sve:SVEN_7451"/>
<keyword evidence="3" id="KW-1185">Reference proteome</keyword>
<reference evidence="2 3" key="1">
    <citation type="journal article" date="2011" name="BMC Genomics">
        <title>Genome-wide analysis of the role of GlnR in Streptomyces venezuelae provides new insights into global nitrogen regulation in actinomycetes.</title>
        <authorList>
            <person name="Pullan S.T."/>
            <person name="Bibb M.J."/>
            <person name="Merrick M."/>
        </authorList>
    </citation>
    <scope>NUCLEOTIDE SEQUENCE [LARGE SCALE GENOMIC DNA]</scope>
    <source>
        <strain evidence="2">ATCC 10712</strain>
    </source>
</reference>
<feature type="compositionally biased region" description="Basic and acidic residues" evidence="1">
    <location>
        <begin position="77"/>
        <end position="93"/>
    </location>
</feature>
<protein>
    <submittedName>
        <fullName evidence="2">Uncharacterized protein</fullName>
    </submittedName>
</protein>
<name>F2R338_STRVP</name>
<dbReference type="AlphaFoldDB" id="F2R338"/>
<proteinExistence type="predicted"/>
<dbReference type="HOGENOM" id="CLU_2132236_0_0_11"/>
<sequence length="113" mass="12048">MSPPRPADICRGLTRRPAVRAVGGPARVHGQCCPVARFDRLSLGCRYRSDARGAGPPPAERHSRGRTARAASCSGGRRSDESVPMPPDRRPCCSDRSSATVPTSLTVSPLRRG</sequence>
<dbReference type="STRING" id="953739.SVEN_7451"/>
<dbReference type="Proteomes" id="UP000006854">
    <property type="component" value="Chromosome"/>
</dbReference>
<feature type="region of interest" description="Disordered" evidence="1">
    <location>
        <begin position="47"/>
        <end position="113"/>
    </location>
</feature>
<organism evidence="2 3">
    <name type="scientific">Streptomyces venezuelae (strain ATCC 10712 / CBS 650.69 / DSM 40230 / JCM 4526 / NBRC 13096 / PD 04745)</name>
    <dbReference type="NCBI Taxonomy" id="953739"/>
    <lineage>
        <taxon>Bacteria</taxon>
        <taxon>Bacillati</taxon>
        <taxon>Actinomycetota</taxon>
        <taxon>Actinomycetes</taxon>
        <taxon>Kitasatosporales</taxon>
        <taxon>Streptomycetaceae</taxon>
        <taxon>Streptomyces</taxon>
    </lineage>
</organism>